<accession>A0A0L6JPP8</accession>
<evidence type="ECO:0000313" key="2">
    <source>
        <dbReference type="Proteomes" id="UP000036923"/>
    </source>
</evidence>
<evidence type="ECO:0000313" key="1">
    <source>
        <dbReference type="EMBL" id="KNY27811.1"/>
    </source>
</evidence>
<dbReference type="OrthoDB" id="7061841at2"/>
<dbReference type="STRING" id="398512.Bccel_3082"/>
<keyword evidence="2" id="KW-1185">Reference proteome</keyword>
<comment type="caution">
    <text evidence="1">The sequence shown here is derived from an EMBL/GenBank/DDBJ whole genome shotgun (WGS) entry which is preliminary data.</text>
</comment>
<dbReference type="InterPro" id="IPR046169">
    <property type="entry name" value="DUF6171"/>
</dbReference>
<proteinExistence type="predicted"/>
<organism evidence="1 2">
    <name type="scientific">Pseudobacteroides cellulosolvens ATCC 35603 = DSM 2933</name>
    <dbReference type="NCBI Taxonomy" id="398512"/>
    <lineage>
        <taxon>Bacteria</taxon>
        <taxon>Bacillati</taxon>
        <taxon>Bacillota</taxon>
        <taxon>Clostridia</taxon>
        <taxon>Eubacteriales</taxon>
        <taxon>Oscillospiraceae</taxon>
        <taxon>Pseudobacteroides</taxon>
    </lineage>
</organism>
<reference evidence="2" key="1">
    <citation type="submission" date="2015-07" db="EMBL/GenBank/DDBJ databases">
        <title>Near-Complete Genome Sequence of the Cellulolytic Bacterium Bacteroides (Pseudobacteroides) cellulosolvens ATCC 35603.</title>
        <authorList>
            <person name="Dassa B."/>
            <person name="Utturkar S.M."/>
            <person name="Klingeman D.M."/>
            <person name="Hurt R.A."/>
            <person name="Keller M."/>
            <person name="Xu J."/>
            <person name="Reddy Y.H.K."/>
            <person name="Borovok I."/>
            <person name="Grinberg I.R."/>
            <person name="Lamed R."/>
            <person name="Zhivin O."/>
            <person name="Bayer E.A."/>
            <person name="Brown S.D."/>
        </authorList>
    </citation>
    <scope>NUCLEOTIDE SEQUENCE [LARGE SCALE GENOMIC DNA]</scope>
    <source>
        <strain evidence="2">DSM 2933</strain>
    </source>
</reference>
<dbReference type="AlphaFoldDB" id="A0A0L6JPP8"/>
<name>A0A0L6JPP8_9FIRM</name>
<dbReference type="RefSeq" id="WP_036941961.1">
    <property type="nucleotide sequence ID" value="NZ_JQKC01000017.1"/>
</dbReference>
<dbReference type="eggNOG" id="ENOG50339RX">
    <property type="taxonomic scope" value="Bacteria"/>
</dbReference>
<protein>
    <submittedName>
        <fullName evidence="1">Uncharacterized protein</fullName>
    </submittedName>
</protein>
<dbReference type="Proteomes" id="UP000036923">
    <property type="component" value="Unassembled WGS sequence"/>
</dbReference>
<dbReference type="Pfam" id="PF19668">
    <property type="entry name" value="DUF6171"/>
    <property type="match status" value="1"/>
</dbReference>
<dbReference type="EMBL" id="LGTC01000001">
    <property type="protein sequence ID" value="KNY27811.1"/>
    <property type="molecule type" value="Genomic_DNA"/>
</dbReference>
<gene>
    <name evidence="1" type="ORF">Bccel_3082</name>
</gene>
<sequence>MFESKCKSCLESVKTKRHVLKDEINDAIDKLSKNKNIKFVSDEVYEHRLLQCRECKYLELGTTCMQCGCFVEIRAKLRDLGCPLSKHKRWNPAK</sequence>